<dbReference type="GO" id="GO:0016740">
    <property type="term" value="F:transferase activity"/>
    <property type="evidence" value="ECO:0007669"/>
    <property type="project" value="UniProtKB-KW"/>
</dbReference>
<dbReference type="AlphaFoldDB" id="A0A1F5ZK30"/>
<evidence type="ECO:0000313" key="8">
    <source>
        <dbReference type="EMBL" id="OGG12684.1"/>
    </source>
</evidence>
<keyword evidence="3 6" id="KW-0133">Cell shape</keyword>
<proteinExistence type="predicted"/>
<evidence type="ECO:0000313" key="9">
    <source>
        <dbReference type="Proteomes" id="UP000176923"/>
    </source>
</evidence>
<evidence type="ECO:0000256" key="4">
    <source>
        <dbReference type="ARBA" id="ARBA00022984"/>
    </source>
</evidence>
<name>A0A1F5ZK30_9BACT</name>
<dbReference type="Proteomes" id="UP000176923">
    <property type="component" value="Unassembled WGS sequence"/>
</dbReference>
<dbReference type="PANTHER" id="PTHR30582">
    <property type="entry name" value="L,D-TRANSPEPTIDASE"/>
    <property type="match status" value="1"/>
</dbReference>
<dbReference type="GO" id="GO:0005576">
    <property type="term" value="C:extracellular region"/>
    <property type="evidence" value="ECO:0007669"/>
    <property type="project" value="TreeGrafter"/>
</dbReference>
<dbReference type="GO" id="GO:0071555">
    <property type="term" value="P:cell wall organization"/>
    <property type="evidence" value="ECO:0007669"/>
    <property type="project" value="UniProtKB-UniRule"/>
</dbReference>
<dbReference type="SUPFAM" id="SSF141523">
    <property type="entry name" value="L,D-transpeptidase catalytic domain-like"/>
    <property type="match status" value="1"/>
</dbReference>
<accession>A0A1F5ZK30</accession>
<dbReference type="GO" id="GO:0008360">
    <property type="term" value="P:regulation of cell shape"/>
    <property type="evidence" value="ECO:0007669"/>
    <property type="project" value="UniProtKB-UniRule"/>
</dbReference>
<gene>
    <name evidence="8" type="ORF">A3D77_04170</name>
</gene>
<comment type="pathway">
    <text evidence="1 6">Cell wall biogenesis; peptidoglycan biosynthesis.</text>
</comment>
<dbReference type="InterPro" id="IPR005490">
    <property type="entry name" value="LD_TPept_cat_dom"/>
</dbReference>
<evidence type="ECO:0000256" key="1">
    <source>
        <dbReference type="ARBA" id="ARBA00004752"/>
    </source>
</evidence>
<dbReference type="InterPro" id="IPR050979">
    <property type="entry name" value="LD-transpeptidase"/>
</dbReference>
<feature type="active site" description="Nucleophile" evidence="6">
    <location>
        <position position="198"/>
    </location>
</feature>
<evidence type="ECO:0000259" key="7">
    <source>
        <dbReference type="PROSITE" id="PS52029"/>
    </source>
</evidence>
<sequence>MAKRSHSKKTKKSLSNSWSKTVRHYFRTVFLSFFVGGLVFVWGKYFFIPATPCANSLSCESDLVEKIENGAVGVFQGNNVKVPEINLAFDITNPSVLGTNEPGGEKHIYVDLASQKLYAYQGDTKILETFISSGRWNRTPVGNFHVWTKLRSTRMSGGSGTDYYNLPNVPYVMYFYHDFGLHGAYWHNNFGHTMSHGCVNMRPIDAGAIFDWVDGPKNGEKGTIVSICNRFTEPNICEQNNPINS</sequence>
<dbReference type="Pfam" id="PF03734">
    <property type="entry name" value="YkuD"/>
    <property type="match status" value="1"/>
</dbReference>
<dbReference type="PROSITE" id="PS52029">
    <property type="entry name" value="LD_TPASE"/>
    <property type="match status" value="1"/>
</dbReference>
<dbReference type="PANTHER" id="PTHR30582:SF2">
    <property type="entry name" value="L,D-TRANSPEPTIDASE YCIB-RELATED"/>
    <property type="match status" value="1"/>
</dbReference>
<dbReference type="Gene3D" id="2.40.440.10">
    <property type="entry name" value="L,D-transpeptidase catalytic domain-like"/>
    <property type="match status" value="1"/>
</dbReference>
<evidence type="ECO:0000256" key="5">
    <source>
        <dbReference type="ARBA" id="ARBA00023316"/>
    </source>
</evidence>
<dbReference type="CDD" id="cd16913">
    <property type="entry name" value="YkuD_like"/>
    <property type="match status" value="1"/>
</dbReference>
<evidence type="ECO:0000256" key="3">
    <source>
        <dbReference type="ARBA" id="ARBA00022960"/>
    </source>
</evidence>
<comment type="caution">
    <text evidence="8">The sequence shown here is derived from an EMBL/GenBank/DDBJ whole genome shotgun (WGS) entry which is preliminary data.</text>
</comment>
<feature type="domain" description="L,D-TPase catalytic" evidence="7">
    <location>
        <begin position="106"/>
        <end position="228"/>
    </location>
</feature>
<protein>
    <recommendedName>
        <fullName evidence="7">L,D-TPase catalytic domain-containing protein</fullName>
    </recommendedName>
</protein>
<feature type="active site" description="Proton donor/acceptor" evidence="6">
    <location>
        <position position="182"/>
    </location>
</feature>
<keyword evidence="5 6" id="KW-0961">Cell wall biogenesis/degradation</keyword>
<dbReference type="InterPro" id="IPR038063">
    <property type="entry name" value="Transpep_catalytic_dom"/>
</dbReference>
<reference evidence="8 9" key="1">
    <citation type="journal article" date="2016" name="Nat. Commun.">
        <title>Thousands of microbial genomes shed light on interconnected biogeochemical processes in an aquifer system.</title>
        <authorList>
            <person name="Anantharaman K."/>
            <person name="Brown C.T."/>
            <person name="Hug L.A."/>
            <person name="Sharon I."/>
            <person name="Castelle C.J."/>
            <person name="Probst A.J."/>
            <person name="Thomas B.C."/>
            <person name="Singh A."/>
            <person name="Wilkins M.J."/>
            <person name="Karaoz U."/>
            <person name="Brodie E.L."/>
            <person name="Williams K.H."/>
            <person name="Hubbard S.S."/>
            <person name="Banfield J.F."/>
        </authorList>
    </citation>
    <scope>NUCLEOTIDE SEQUENCE [LARGE SCALE GENOMIC DNA]</scope>
</reference>
<keyword evidence="2" id="KW-0808">Transferase</keyword>
<dbReference type="EMBL" id="MFJL01000043">
    <property type="protein sequence ID" value="OGG12684.1"/>
    <property type="molecule type" value="Genomic_DNA"/>
</dbReference>
<organism evidence="8 9">
    <name type="scientific">Candidatus Gottesmanbacteria bacterium RIFCSPHIGHO2_02_FULL_39_11</name>
    <dbReference type="NCBI Taxonomy" id="1798382"/>
    <lineage>
        <taxon>Bacteria</taxon>
        <taxon>Candidatus Gottesmaniibacteriota</taxon>
    </lineage>
</organism>
<dbReference type="STRING" id="1798382.A3D77_04170"/>
<dbReference type="UniPathway" id="UPA00219"/>
<dbReference type="GO" id="GO:0071972">
    <property type="term" value="F:peptidoglycan L,D-transpeptidase activity"/>
    <property type="evidence" value="ECO:0007669"/>
    <property type="project" value="TreeGrafter"/>
</dbReference>
<keyword evidence="4 6" id="KW-0573">Peptidoglycan synthesis</keyword>
<dbReference type="GO" id="GO:0018104">
    <property type="term" value="P:peptidoglycan-protein cross-linking"/>
    <property type="evidence" value="ECO:0007669"/>
    <property type="project" value="TreeGrafter"/>
</dbReference>
<evidence type="ECO:0000256" key="6">
    <source>
        <dbReference type="PROSITE-ProRule" id="PRU01373"/>
    </source>
</evidence>
<evidence type="ECO:0000256" key="2">
    <source>
        <dbReference type="ARBA" id="ARBA00022679"/>
    </source>
</evidence>